<dbReference type="InterPro" id="IPR007624">
    <property type="entry name" value="RNA_pol_sigma70_r3"/>
</dbReference>
<organism evidence="7 8">
    <name type="scientific">Streptomyces synnematoformans</name>
    <dbReference type="NCBI Taxonomy" id="415721"/>
    <lineage>
        <taxon>Bacteria</taxon>
        <taxon>Bacillati</taxon>
        <taxon>Actinomycetota</taxon>
        <taxon>Actinomycetes</taxon>
        <taxon>Kitasatosporales</taxon>
        <taxon>Streptomycetaceae</taxon>
        <taxon>Streptomyces</taxon>
    </lineage>
</organism>
<name>A0ABN2YYF5_9ACTN</name>
<evidence type="ECO:0000313" key="8">
    <source>
        <dbReference type="Proteomes" id="UP001500443"/>
    </source>
</evidence>
<dbReference type="Pfam" id="PF04539">
    <property type="entry name" value="Sigma70_r3"/>
    <property type="match status" value="1"/>
</dbReference>
<protein>
    <submittedName>
        <fullName evidence="7">RNA polymerase sigma factor SigF</fullName>
    </submittedName>
</protein>
<proteinExistence type="predicted"/>
<dbReference type="Gene3D" id="1.20.140.160">
    <property type="match status" value="1"/>
</dbReference>
<dbReference type="InterPro" id="IPR000943">
    <property type="entry name" value="RNA_pol_sigma70"/>
</dbReference>
<dbReference type="PROSITE" id="PS00715">
    <property type="entry name" value="SIGMA70_1"/>
    <property type="match status" value="1"/>
</dbReference>
<dbReference type="SUPFAM" id="SSF88946">
    <property type="entry name" value="Sigma2 domain of RNA polymerase sigma factors"/>
    <property type="match status" value="1"/>
</dbReference>
<feature type="compositionally biased region" description="Low complexity" evidence="5">
    <location>
        <begin position="21"/>
        <end position="43"/>
    </location>
</feature>
<dbReference type="PRINTS" id="PR00046">
    <property type="entry name" value="SIGMA70FCT"/>
</dbReference>
<keyword evidence="4" id="KW-0804">Transcription</keyword>
<dbReference type="InterPro" id="IPR014284">
    <property type="entry name" value="RNA_pol_sigma-70_dom"/>
</dbReference>
<dbReference type="SUPFAM" id="SSF88659">
    <property type="entry name" value="Sigma3 and sigma4 domains of RNA polymerase sigma factors"/>
    <property type="match status" value="2"/>
</dbReference>
<dbReference type="EMBL" id="BAAAPF010000156">
    <property type="protein sequence ID" value="GAA2134019.1"/>
    <property type="molecule type" value="Genomic_DNA"/>
</dbReference>
<dbReference type="InterPro" id="IPR007627">
    <property type="entry name" value="RNA_pol_sigma70_r2"/>
</dbReference>
<dbReference type="Gene3D" id="1.20.120.1810">
    <property type="match status" value="1"/>
</dbReference>
<dbReference type="RefSeq" id="WP_344291604.1">
    <property type="nucleotide sequence ID" value="NZ_BAAAPF010000156.1"/>
</dbReference>
<evidence type="ECO:0000256" key="1">
    <source>
        <dbReference type="ARBA" id="ARBA00023015"/>
    </source>
</evidence>
<dbReference type="NCBIfam" id="TIGR02937">
    <property type="entry name" value="sigma70-ECF"/>
    <property type="match status" value="1"/>
</dbReference>
<evidence type="ECO:0000256" key="5">
    <source>
        <dbReference type="SAM" id="MobiDB-lite"/>
    </source>
</evidence>
<keyword evidence="1" id="KW-0805">Transcription regulation</keyword>
<evidence type="ECO:0000256" key="2">
    <source>
        <dbReference type="ARBA" id="ARBA00023082"/>
    </source>
</evidence>
<accession>A0ABN2YYF5</accession>
<evidence type="ECO:0000259" key="6">
    <source>
        <dbReference type="PROSITE" id="PS00715"/>
    </source>
</evidence>
<keyword evidence="8" id="KW-1185">Reference proteome</keyword>
<dbReference type="InterPro" id="IPR014322">
    <property type="entry name" value="RNA_pol_sigma-B/F/G"/>
</dbReference>
<feature type="region of interest" description="Disordered" evidence="5">
    <location>
        <begin position="1"/>
        <end position="60"/>
    </location>
</feature>
<dbReference type="InterPro" id="IPR007630">
    <property type="entry name" value="RNA_pol_sigma70_r4"/>
</dbReference>
<dbReference type="InterPro" id="IPR013324">
    <property type="entry name" value="RNA_pol_sigma_r3/r4-like"/>
</dbReference>
<reference evidence="7 8" key="1">
    <citation type="journal article" date="2019" name="Int. J. Syst. Evol. Microbiol.">
        <title>The Global Catalogue of Microorganisms (GCM) 10K type strain sequencing project: providing services to taxonomists for standard genome sequencing and annotation.</title>
        <authorList>
            <consortium name="The Broad Institute Genomics Platform"/>
            <consortium name="The Broad Institute Genome Sequencing Center for Infectious Disease"/>
            <person name="Wu L."/>
            <person name="Ma J."/>
        </authorList>
    </citation>
    <scope>NUCLEOTIDE SEQUENCE [LARGE SCALE GENOMIC DNA]</scope>
    <source>
        <strain evidence="7 8">JCM 15481</strain>
    </source>
</reference>
<dbReference type="CDD" id="cd06171">
    <property type="entry name" value="Sigma70_r4"/>
    <property type="match status" value="1"/>
</dbReference>
<dbReference type="Proteomes" id="UP001500443">
    <property type="component" value="Unassembled WGS sequence"/>
</dbReference>
<evidence type="ECO:0000256" key="3">
    <source>
        <dbReference type="ARBA" id="ARBA00023125"/>
    </source>
</evidence>
<evidence type="ECO:0000256" key="4">
    <source>
        <dbReference type="ARBA" id="ARBA00023163"/>
    </source>
</evidence>
<dbReference type="NCBIfam" id="TIGR02980">
    <property type="entry name" value="SigBFG"/>
    <property type="match status" value="1"/>
</dbReference>
<dbReference type="InterPro" id="IPR013325">
    <property type="entry name" value="RNA_pol_sigma_r2"/>
</dbReference>
<sequence length="314" mass="34129">MTTFATHDPGPGTDRPGTDRPGAAALGVADPGAADPGVAAPGAHPLAGLDLPPLPELRDTSTDDARALSRVLFARLAELEEGTYAYSYVRNTLVELNLALVRFAVSRFRLRSESREDVVQVGTVGLIKAINRYDLAEGTEFPTFALPTIVGEIKRHFRDTSWAVRVPRRMQERRLTLAKASARLEQTLGRAPGVAELAERTGLEPDEVLEGLVAANAYTTSSLDYHAADEEGESFLARRTGAPDPDLEKVDNLVSLKPLVEALPERDRKVLNLRFGAEMTQSEIGAELGISQMHVSRLLSGLLRRLRDGLTEET</sequence>
<keyword evidence="2" id="KW-0731">Sigma factor</keyword>
<dbReference type="PANTHER" id="PTHR30385">
    <property type="entry name" value="SIGMA FACTOR F FLAGELLAR"/>
    <property type="match status" value="1"/>
</dbReference>
<dbReference type="Pfam" id="PF04545">
    <property type="entry name" value="Sigma70_r4"/>
    <property type="match status" value="1"/>
</dbReference>
<keyword evidence="3" id="KW-0238">DNA-binding</keyword>
<dbReference type="PANTHER" id="PTHR30385:SF4">
    <property type="entry name" value="RNA POLYMERASE SIGMA-E FACTOR"/>
    <property type="match status" value="1"/>
</dbReference>
<comment type="caution">
    <text evidence="7">The sequence shown here is derived from an EMBL/GenBank/DDBJ whole genome shotgun (WGS) entry which is preliminary data.</text>
</comment>
<gene>
    <name evidence="7" type="ORF">GCM10009802_42540</name>
</gene>
<evidence type="ECO:0000313" key="7">
    <source>
        <dbReference type="EMBL" id="GAA2134019.1"/>
    </source>
</evidence>
<feature type="domain" description="RNA polymerase sigma-70" evidence="6">
    <location>
        <begin position="117"/>
        <end position="130"/>
    </location>
</feature>
<dbReference type="Pfam" id="PF04542">
    <property type="entry name" value="Sigma70_r2"/>
    <property type="match status" value="1"/>
</dbReference>